<protein>
    <submittedName>
        <fullName evidence="1">Putative Transposase IS4 family protein</fullName>
    </submittedName>
</protein>
<sequence length="109" mass="12315">MWTAALRQDGKVHEIKGPDGDMVSYHVAEWTCLRDLTGWPTGLRLIVRRLKPSRRDAKKLTAFEKHTGWHYQILATNVPAHHGFPEFPAPGRCGSWTPSTVVTPRSRTA</sequence>
<comment type="caution">
    <text evidence="1">The sequence shown here is derived from an EMBL/GenBank/DDBJ whole genome shotgun (WGS) entry which is preliminary data.</text>
</comment>
<dbReference type="Proteomes" id="UP000011205">
    <property type="component" value="Unassembled WGS sequence"/>
</dbReference>
<accession>L8PUA4</accession>
<dbReference type="EMBL" id="AMLP01000002">
    <property type="protein sequence ID" value="ELS58992.1"/>
    <property type="molecule type" value="Genomic_DNA"/>
</dbReference>
<proteinExistence type="predicted"/>
<gene>
    <name evidence="1" type="ORF">STVIR_0052</name>
</gene>
<evidence type="ECO:0000313" key="2">
    <source>
        <dbReference type="Proteomes" id="UP000011205"/>
    </source>
</evidence>
<dbReference type="AlphaFoldDB" id="L8PUA4"/>
<evidence type="ECO:0000313" key="1">
    <source>
        <dbReference type="EMBL" id="ELS58992.1"/>
    </source>
</evidence>
<dbReference type="PATRIC" id="fig|1160705.3.peg.50"/>
<organism evidence="1 2">
    <name type="scientific">Streptomyces viridochromogenes Tue57</name>
    <dbReference type="NCBI Taxonomy" id="1160705"/>
    <lineage>
        <taxon>Bacteria</taxon>
        <taxon>Bacillati</taxon>
        <taxon>Actinomycetota</taxon>
        <taxon>Actinomycetes</taxon>
        <taxon>Kitasatosporales</taxon>
        <taxon>Streptomycetaceae</taxon>
        <taxon>Streptomyces</taxon>
    </lineage>
</organism>
<reference evidence="1 2" key="1">
    <citation type="journal article" date="2013" name="Genome Announc.">
        <title>Draft Genome Sequence of Streptomyces viridochromogenes Strain Tu57, Producer of Avilamycin.</title>
        <authorList>
            <person name="Gruning B.A."/>
            <person name="Erxleben A."/>
            <person name="Hahnlein A."/>
            <person name="Gunther S."/>
        </authorList>
    </citation>
    <scope>NUCLEOTIDE SEQUENCE [LARGE SCALE GENOMIC DNA]</scope>
    <source>
        <strain evidence="1 2">Tue57</strain>
    </source>
</reference>
<name>L8PUA4_STRVR</name>